<dbReference type="Proteomes" id="UP000240259">
    <property type="component" value="Unassembled WGS sequence"/>
</dbReference>
<dbReference type="AlphaFoldDB" id="A0A2T4IKV6"/>
<dbReference type="InterPro" id="IPR027417">
    <property type="entry name" value="P-loop_NTPase"/>
</dbReference>
<comment type="caution">
    <text evidence="1">The sequence shown here is derived from an EMBL/GenBank/DDBJ whole genome shotgun (WGS) entry which is preliminary data.</text>
</comment>
<accession>A0A2T4IKV6</accession>
<dbReference type="Gene3D" id="3.40.50.300">
    <property type="entry name" value="P-loop containing nucleotide triphosphate hydrolases"/>
    <property type="match status" value="1"/>
</dbReference>
<name>A0A2T4IKV6_9HYPH</name>
<evidence type="ECO:0000313" key="1">
    <source>
        <dbReference type="EMBL" id="PTE06274.1"/>
    </source>
</evidence>
<dbReference type="RefSeq" id="WP_107653062.1">
    <property type="nucleotide sequence ID" value="NZ_PZJX01000078.1"/>
</dbReference>
<gene>
    <name evidence="1" type="ORF">C9427_32565</name>
</gene>
<reference evidence="1 2" key="1">
    <citation type="submission" date="2018-03" db="EMBL/GenBank/DDBJ databases">
        <title>Genome sequence of the symbiotic type strain Mesorhizobium helmanticense CSLC115NT isolated from Lotus corniculatus nodules.</title>
        <authorList>
            <person name="Sannazzaro A.I."/>
            <person name="Torres Tejerizo G.A."/>
            <person name="Dip D."/>
            <person name="Caballero M."/>
            <person name="Pistorio M."/>
            <person name="Estrella M.J."/>
        </authorList>
    </citation>
    <scope>NUCLEOTIDE SEQUENCE [LARGE SCALE GENOMIC DNA]</scope>
    <source>
        <strain evidence="1 2">CSLC115N</strain>
    </source>
</reference>
<dbReference type="EMBL" id="PZJX01000078">
    <property type="protein sequence ID" value="PTE06274.1"/>
    <property type="molecule type" value="Genomic_DNA"/>
</dbReference>
<proteinExistence type="predicted"/>
<protein>
    <submittedName>
        <fullName evidence="1">Uncharacterized protein</fullName>
    </submittedName>
</protein>
<evidence type="ECO:0000313" key="2">
    <source>
        <dbReference type="Proteomes" id="UP000240259"/>
    </source>
</evidence>
<keyword evidence="2" id="KW-1185">Reference proteome</keyword>
<sequence length="79" mass="8831">MRCPKTDASWEEVVRAAQAVGAHDFIEHLPNGYDTELELRGGNAAIISRIRRQSLQSVRQIERSVKSLAENCARHSAQT</sequence>
<organism evidence="1 2">
    <name type="scientific">Mesorhizobium helmanticense</name>
    <dbReference type="NCBI Taxonomy" id="1776423"/>
    <lineage>
        <taxon>Bacteria</taxon>
        <taxon>Pseudomonadati</taxon>
        <taxon>Pseudomonadota</taxon>
        <taxon>Alphaproteobacteria</taxon>
        <taxon>Hyphomicrobiales</taxon>
        <taxon>Phyllobacteriaceae</taxon>
        <taxon>Mesorhizobium</taxon>
    </lineage>
</organism>